<evidence type="ECO:0000259" key="7">
    <source>
        <dbReference type="PROSITE" id="PS50157"/>
    </source>
</evidence>
<keyword evidence="5" id="KW-0539">Nucleus</keyword>
<proteinExistence type="predicted"/>
<dbReference type="PANTHER" id="PTHR23235:SF142">
    <property type="entry name" value="ZINC FINGER PROTEIN 384"/>
    <property type="match status" value="1"/>
</dbReference>
<organism evidence="8 9">
    <name type="scientific">Kryptolebias marmoratus</name>
    <name type="common">Mangrove killifish</name>
    <name type="synonym">Rivulus marmoratus</name>
    <dbReference type="NCBI Taxonomy" id="37003"/>
    <lineage>
        <taxon>Eukaryota</taxon>
        <taxon>Metazoa</taxon>
        <taxon>Chordata</taxon>
        <taxon>Craniata</taxon>
        <taxon>Vertebrata</taxon>
        <taxon>Euteleostomi</taxon>
        <taxon>Actinopterygii</taxon>
        <taxon>Neopterygii</taxon>
        <taxon>Teleostei</taxon>
        <taxon>Neoteleostei</taxon>
        <taxon>Acanthomorphata</taxon>
        <taxon>Ovalentaria</taxon>
        <taxon>Atherinomorphae</taxon>
        <taxon>Cyprinodontiformes</taxon>
        <taxon>Rivulidae</taxon>
        <taxon>Kryptolebias</taxon>
    </lineage>
</organism>
<dbReference type="PROSITE" id="PS50157">
    <property type="entry name" value="ZINC_FINGER_C2H2_2"/>
    <property type="match status" value="3"/>
</dbReference>
<dbReference type="GO" id="GO:0008270">
    <property type="term" value="F:zinc ion binding"/>
    <property type="evidence" value="ECO:0007669"/>
    <property type="project" value="UniProtKB-KW"/>
</dbReference>
<feature type="domain" description="C2H2-type" evidence="7">
    <location>
        <begin position="89"/>
        <end position="116"/>
    </location>
</feature>
<dbReference type="FunFam" id="3.30.160.60:FF:000446">
    <property type="entry name" value="Zinc finger protein"/>
    <property type="match status" value="1"/>
</dbReference>
<protein>
    <recommendedName>
        <fullName evidence="7">C2H2-type domain-containing protein</fullName>
    </recommendedName>
</protein>
<dbReference type="GO" id="GO:0000981">
    <property type="term" value="F:DNA-binding transcription factor activity, RNA polymerase II-specific"/>
    <property type="evidence" value="ECO:0007669"/>
    <property type="project" value="TreeGrafter"/>
</dbReference>
<dbReference type="GeneTree" id="ENSGT01150000286934"/>
<evidence type="ECO:0000313" key="8">
    <source>
        <dbReference type="Ensembl" id="ENSKMAP00000025887.1"/>
    </source>
</evidence>
<reference evidence="8" key="2">
    <citation type="submission" date="2025-09" db="UniProtKB">
        <authorList>
            <consortium name="Ensembl"/>
        </authorList>
    </citation>
    <scope>IDENTIFICATION</scope>
</reference>
<dbReference type="InterPro" id="IPR036236">
    <property type="entry name" value="Znf_C2H2_sf"/>
</dbReference>
<evidence type="ECO:0000313" key="9">
    <source>
        <dbReference type="Proteomes" id="UP000264800"/>
    </source>
</evidence>
<dbReference type="GO" id="GO:0000978">
    <property type="term" value="F:RNA polymerase II cis-regulatory region sequence-specific DNA binding"/>
    <property type="evidence" value="ECO:0007669"/>
    <property type="project" value="TreeGrafter"/>
</dbReference>
<name>A0A3Q3GRA3_KRYMA</name>
<dbReference type="FunFam" id="3.30.160.60:FF:000690">
    <property type="entry name" value="Zinc finger protein 354C"/>
    <property type="match status" value="1"/>
</dbReference>
<dbReference type="SMART" id="SM00355">
    <property type="entry name" value="ZnF_C2H2"/>
    <property type="match status" value="4"/>
</dbReference>
<feature type="domain" description="C2H2-type" evidence="7">
    <location>
        <begin position="117"/>
        <end position="144"/>
    </location>
</feature>
<dbReference type="PROSITE" id="PS00028">
    <property type="entry name" value="ZINC_FINGER_C2H2_1"/>
    <property type="match status" value="3"/>
</dbReference>
<reference evidence="8" key="1">
    <citation type="submission" date="2025-08" db="UniProtKB">
        <authorList>
            <consortium name="Ensembl"/>
        </authorList>
    </citation>
    <scope>IDENTIFICATION</scope>
</reference>
<sequence>NYTKSKEIISTVVVFAKILCIEVIEGCEYWMLHSVVLEKLDDEGEYGVMSRHRDQPTSRAKKLRCCDQCGNRKGSLKCHQQIHTVAKPYLCGVCGKSFTDSANLKRHQRIHTGEKPYLCGVCGKSFTDSANLKRHQRIHTGEKPYLCGVCGKSFTGSANLKRHQRIHTGEKPYLCGVCGKSFNRPVTCVGGVSGTYQIVNIISKPTQNGSHYHDLCSFIGF</sequence>
<accession>A0A3Q3GRA3</accession>
<dbReference type="FunFam" id="3.30.160.60:FF:002343">
    <property type="entry name" value="Zinc finger protein 33A"/>
    <property type="match status" value="2"/>
</dbReference>
<evidence type="ECO:0000256" key="5">
    <source>
        <dbReference type="ARBA" id="ARBA00023242"/>
    </source>
</evidence>
<dbReference type="AlphaFoldDB" id="A0A3Q3GRA3"/>
<dbReference type="SUPFAM" id="SSF57667">
    <property type="entry name" value="beta-beta-alpha zinc fingers"/>
    <property type="match status" value="2"/>
</dbReference>
<dbReference type="Gene3D" id="3.30.160.60">
    <property type="entry name" value="Classic Zinc Finger"/>
    <property type="match status" value="4"/>
</dbReference>
<evidence type="ECO:0000256" key="1">
    <source>
        <dbReference type="ARBA" id="ARBA00022723"/>
    </source>
</evidence>
<evidence type="ECO:0000256" key="4">
    <source>
        <dbReference type="ARBA" id="ARBA00022833"/>
    </source>
</evidence>
<keyword evidence="9" id="KW-1185">Reference proteome</keyword>
<dbReference type="Pfam" id="PF13465">
    <property type="entry name" value="zf-H2C2_2"/>
    <property type="match status" value="3"/>
</dbReference>
<keyword evidence="1" id="KW-0479">Metal-binding</keyword>
<keyword evidence="2" id="KW-0677">Repeat</keyword>
<dbReference type="Proteomes" id="UP000264800">
    <property type="component" value="Unplaced"/>
</dbReference>
<keyword evidence="3 6" id="KW-0863">Zinc-finger</keyword>
<evidence type="ECO:0000256" key="6">
    <source>
        <dbReference type="PROSITE-ProRule" id="PRU00042"/>
    </source>
</evidence>
<evidence type="ECO:0000256" key="3">
    <source>
        <dbReference type="ARBA" id="ARBA00022771"/>
    </source>
</evidence>
<feature type="domain" description="C2H2-type" evidence="7">
    <location>
        <begin position="145"/>
        <end position="172"/>
    </location>
</feature>
<keyword evidence="4" id="KW-0862">Zinc</keyword>
<dbReference type="InterPro" id="IPR013087">
    <property type="entry name" value="Znf_C2H2_type"/>
</dbReference>
<dbReference type="Ensembl" id="ENSKMAT00000026213.1">
    <property type="protein sequence ID" value="ENSKMAP00000025887.1"/>
    <property type="gene ID" value="ENSKMAG00000019180.1"/>
</dbReference>
<evidence type="ECO:0000256" key="2">
    <source>
        <dbReference type="ARBA" id="ARBA00022737"/>
    </source>
</evidence>
<dbReference type="OMA" id="ILCIEVI"/>
<dbReference type="PANTHER" id="PTHR23235">
    <property type="entry name" value="KRUEPPEL-LIKE TRANSCRIPTION FACTOR"/>
    <property type="match status" value="1"/>
</dbReference>